<name>A0AAX2IQH8_9FLAO</name>
<evidence type="ECO:0000313" key="5">
    <source>
        <dbReference type="Proteomes" id="UP000251937"/>
    </source>
</evidence>
<dbReference type="RefSeq" id="WP_079463915.1">
    <property type="nucleotide sequence ID" value="NZ_CP033934.1"/>
</dbReference>
<evidence type="ECO:0000313" key="3">
    <source>
        <dbReference type="EMBL" id="SQA91929.1"/>
    </source>
</evidence>
<protein>
    <recommendedName>
        <fullName evidence="6">DUF4595 domain-containing protein</fullName>
    </recommendedName>
</protein>
<dbReference type="Proteomes" id="UP000190669">
    <property type="component" value="Unassembled WGS sequence"/>
</dbReference>
<evidence type="ECO:0008006" key="6">
    <source>
        <dbReference type="Google" id="ProtNLM"/>
    </source>
</evidence>
<evidence type="ECO:0000256" key="1">
    <source>
        <dbReference type="SAM" id="SignalP"/>
    </source>
</evidence>
<feature type="signal peptide" evidence="1">
    <location>
        <begin position="1"/>
        <end position="19"/>
    </location>
</feature>
<accession>A0AAX2IQH8</accession>
<dbReference type="Proteomes" id="UP000251937">
    <property type="component" value="Unassembled WGS sequence"/>
</dbReference>
<reference evidence="3 5" key="2">
    <citation type="submission" date="2018-06" db="EMBL/GenBank/DDBJ databases">
        <authorList>
            <consortium name="Pathogen Informatics"/>
            <person name="Doyle S."/>
        </authorList>
    </citation>
    <scope>NUCLEOTIDE SEQUENCE [LARGE SCALE GENOMIC DNA]</scope>
    <source>
        <strain evidence="3 5">NCTC11212</strain>
    </source>
</reference>
<proteinExistence type="predicted"/>
<organism evidence="3 5">
    <name type="scientific">Chryseobacterium balustinum</name>
    <dbReference type="NCBI Taxonomy" id="246"/>
    <lineage>
        <taxon>Bacteria</taxon>
        <taxon>Pseudomonadati</taxon>
        <taxon>Bacteroidota</taxon>
        <taxon>Flavobacteriia</taxon>
        <taxon>Flavobacteriales</taxon>
        <taxon>Weeksellaceae</taxon>
        <taxon>Chryseobacterium group</taxon>
        <taxon>Chryseobacterium</taxon>
    </lineage>
</organism>
<evidence type="ECO:0000313" key="2">
    <source>
        <dbReference type="EMBL" id="SKB43258.1"/>
    </source>
</evidence>
<keyword evidence="1" id="KW-0732">Signal</keyword>
<feature type="chain" id="PRO_5043645898" description="DUF4595 domain-containing protein" evidence="1">
    <location>
        <begin position="20"/>
        <end position="270"/>
    </location>
</feature>
<comment type="caution">
    <text evidence="3">The sequence shown here is derived from an EMBL/GenBank/DDBJ whole genome shotgun (WGS) entry which is preliminary data.</text>
</comment>
<dbReference type="AlphaFoldDB" id="A0AAX2IQH8"/>
<dbReference type="PROSITE" id="PS51257">
    <property type="entry name" value="PROKAR_LIPOPROTEIN"/>
    <property type="match status" value="1"/>
</dbReference>
<dbReference type="KEGG" id="cbp:EB354_17210"/>
<evidence type="ECO:0000313" key="4">
    <source>
        <dbReference type="Proteomes" id="UP000190669"/>
    </source>
</evidence>
<dbReference type="EMBL" id="UAVR01000018">
    <property type="protein sequence ID" value="SQA91929.1"/>
    <property type="molecule type" value="Genomic_DNA"/>
</dbReference>
<sequence length="270" mass="31622">MKKFFYFLFILGIISCANSDDILENQQVLQDLEPNKAFVNYMEFPKLALLYPSWYYTFNYQNGNLTKMTGKLVNGGTLSSPDIFYPDSFISLSYNNNQVEVKDSESPYTKTVYTMENSRPKKSEYYQYYVDIGEQLEITKTYMYEANTIAVYENFYNGNKEIYTTYFFDSNKNLIKSEKLEKTYGVNNRLKITNYSDFDNAKNPFKKMFLINDNLYEKSLSANNFRAIESIIQYLPNPLNGNVQLPPGKESANWTYQYDSNGQVLLYHPL</sequence>
<gene>
    <name evidence="3" type="ORF">NCTC11212_03566</name>
    <name evidence="2" type="ORF">SAMN05421800_101725</name>
</gene>
<dbReference type="EMBL" id="FUZE01000001">
    <property type="protein sequence ID" value="SKB43258.1"/>
    <property type="molecule type" value="Genomic_DNA"/>
</dbReference>
<reference evidence="2 4" key="1">
    <citation type="submission" date="2017-02" db="EMBL/GenBank/DDBJ databases">
        <authorList>
            <person name="Varghese N."/>
            <person name="Submissions S."/>
        </authorList>
    </citation>
    <scope>NUCLEOTIDE SEQUENCE [LARGE SCALE GENOMIC DNA]</scope>
    <source>
        <strain evidence="2 4">DSM 16775</strain>
    </source>
</reference>
<keyword evidence="4" id="KW-1185">Reference proteome</keyword>